<name>A6TM34_ALKMQ</name>
<evidence type="ECO:0000313" key="4">
    <source>
        <dbReference type="Proteomes" id="UP000001572"/>
    </source>
</evidence>
<dbReference type="STRING" id="293826.Amet_1035"/>
<keyword evidence="1" id="KW-0812">Transmembrane</keyword>
<evidence type="ECO:0000256" key="1">
    <source>
        <dbReference type="SAM" id="Phobius"/>
    </source>
</evidence>
<keyword evidence="1" id="KW-0472">Membrane</keyword>
<dbReference type="OrthoDB" id="2035856at2"/>
<keyword evidence="4" id="KW-1185">Reference proteome</keyword>
<feature type="transmembrane region" description="Helical" evidence="1">
    <location>
        <begin position="238"/>
        <end position="257"/>
    </location>
</feature>
<dbReference type="GO" id="GO:0080120">
    <property type="term" value="P:CAAX-box protein maturation"/>
    <property type="evidence" value="ECO:0007669"/>
    <property type="project" value="UniProtKB-ARBA"/>
</dbReference>
<dbReference type="eggNOG" id="COG1266">
    <property type="taxonomic scope" value="Bacteria"/>
</dbReference>
<protein>
    <submittedName>
        <fullName evidence="3">Abortive infection protein</fullName>
    </submittedName>
</protein>
<dbReference type="PANTHER" id="PTHR43592">
    <property type="entry name" value="CAAX AMINO TERMINAL PROTEASE"/>
    <property type="match status" value="1"/>
</dbReference>
<feature type="transmembrane region" description="Helical" evidence="1">
    <location>
        <begin position="118"/>
        <end position="138"/>
    </location>
</feature>
<feature type="transmembrane region" description="Helical" evidence="1">
    <location>
        <begin position="159"/>
        <end position="191"/>
    </location>
</feature>
<feature type="transmembrane region" description="Helical" evidence="1">
    <location>
        <begin position="12"/>
        <end position="29"/>
    </location>
</feature>
<dbReference type="AlphaFoldDB" id="A6TM34"/>
<dbReference type="RefSeq" id="WP_012062294.1">
    <property type="nucleotide sequence ID" value="NC_009633.1"/>
</dbReference>
<dbReference type="Proteomes" id="UP000001572">
    <property type="component" value="Chromosome"/>
</dbReference>
<dbReference type="GO" id="GO:0004175">
    <property type="term" value="F:endopeptidase activity"/>
    <property type="evidence" value="ECO:0007669"/>
    <property type="project" value="UniProtKB-ARBA"/>
</dbReference>
<reference evidence="4" key="1">
    <citation type="journal article" date="2016" name="Genome Announc.">
        <title>Complete genome sequence of Alkaliphilus metalliredigens strain QYMF, an alkaliphilic and metal-reducing bacterium isolated from borax-contaminated leachate ponds.</title>
        <authorList>
            <person name="Hwang C."/>
            <person name="Copeland A."/>
            <person name="Lucas S."/>
            <person name="Lapidus A."/>
            <person name="Barry K."/>
            <person name="Detter J.C."/>
            <person name="Glavina Del Rio T."/>
            <person name="Hammon N."/>
            <person name="Israni S."/>
            <person name="Dalin E."/>
            <person name="Tice H."/>
            <person name="Pitluck S."/>
            <person name="Chertkov O."/>
            <person name="Brettin T."/>
            <person name="Bruce D."/>
            <person name="Han C."/>
            <person name="Schmutz J."/>
            <person name="Larimer F."/>
            <person name="Land M.L."/>
            <person name="Hauser L."/>
            <person name="Kyrpides N."/>
            <person name="Mikhailova N."/>
            <person name="Ye Q."/>
            <person name="Zhou J."/>
            <person name="Richardson P."/>
            <person name="Fields M.W."/>
        </authorList>
    </citation>
    <scope>NUCLEOTIDE SEQUENCE [LARGE SCALE GENOMIC DNA]</scope>
    <source>
        <strain evidence="4">QYMF</strain>
    </source>
</reference>
<organism evidence="3 4">
    <name type="scientific">Alkaliphilus metalliredigens (strain QYMF)</name>
    <dbReference type="NCBI Taxonomy" id="293826"/>
    <lineage>
        <taxon>Bacteria</taxon>
        <taxon>Bacillati</taxon>
        <taxon>Bacillota</taxon>
        <taxon>Clostridia</taxon>
        <taxon>Peptostreptococcales</taxon>
        <taxon>Natronincolaceae</taxon>
        <taxon>Alkaliphilus</taxon>
    </lineage>
</organism>
<feature type="domain" description="CAAX prenyl protease 2/Lysostaphin resistance protein A-like" evidence="2">
    <location>
        <begin position="124"/>
        <end position="209"/>
    </location>
</feature>
<gene>
    <name evidence="3" type="ordered locus">Amet_1035</name>
</gene>
<proteinExistence type="predicted"/>
<keyword evidence="1" id="KW-1133">Transmembrane helix</keyword>
<feature type="transmembrane region" description="Helical" evidence="1">
    <location>
        <begin position="197"/>
        <end position="218"/>
    </location>
</feature>
<feature type="transmembrane region" description="Helical" evidence="1">
    <location>
        <begin position="79"/>
        <end position="106"/>
    </location>
</feature>
<dbReference type="KEGG" id="amt:Amet_1035"/>
<dbReference type="InterPro" id="IPR003675">
    <property type="entry name" value="Rce1/LyrA-like_dom"/>
</dbReference>
<sequence>MNKFSSSVKNGFFLYFLIVLSSNLFYFSTRNIGLSRLIRVLIIQYFFYLLIPITCLMLNKKIIKKDLRLNKINWKQFRLIFLISILAVPISTYLNNVVLVVLSLFGDYTRIQRLITDVTSFYTLIASIFIFVITPAICEETMFRGFLMNEFKSIGVRKSIILTAVLFSIFHLDIEFLLGATFIGIIFGYLVHITNSLYAGIIAHGIFNLTGSLLKFLLLNGSSDIAGDIVIWKEIIPVILLGIMPSCVFVALSWLLIKKLIETVNNTPQNFEVE</sequence>
<evidence type="ECO:0000313" key="3">
    <source>
        <dbReference type="EMBL" id="ABR47252.1"/>
    </source>
</evidence>
<accession>A6TM34</accession>
<dbReference type="Pfam" id="PF02517">
    <property type="entry name" value="Rce1-like"/>
    <property type="match status" value="1"/>
</dbReference>
<dbReference type="HOGENOM" id="CLU_070755_0_0_9"/>
<feature type="transmembrane region" description="Helical" evidence="1">
    <location>
        <begin position="41"/>
        <end position="58"/>
    </location>
</feature>
<dbReference type="EMBL" id="CP000724">
    <property type="protein sequence ID" value="ABR47252.1"/>
    <property type="molecule type" value="Genomic_DNA"/>
</dbReference>
<evidence type="ECO:0000259" key="2">
    <source>
        <dbReference type="Pfam" id="PF02517"/>
    </source>
</evidence>
<dbReference type="PANTHER" id="PTHR43592:SF15">
    <property type="entry name" value="CAAX AMINO TERMINAL PROTEASE FAMILY PROTEIN"/>
    <property type="match status" value="1"/>
</dbReference>